<feature type="region of interest" description="Disordered" evidence="1">
    <location>
        <begin position="24"/>
        <end position="77"/>
    </location>
</feature>
<evidence type="ECO:0000313" key="3">
    <source>
        <dbReference type="Proteomes" id="UP001358614"/>
    </source>
</evidence>
<organism evidence="2 3">
    <name type="scientific">Kwoniella europaea PYCC6329</name>
    <dbReference type="NCBI Taxonomy" id="1423913"/>
    <lineage>
        <taxon>Eukaryota</taxon>
        <taxon>Fungi</taxon>
        <taxon>Dikarya</taxon>
        <taxon>Basidiomycota</taxon>
        <taxon>Agaricomycotina</taxon>
        <taxon>Tremellomycetes</taxon>
        <taxon>Tremellales</taxon>
        <taxon>Cryptococcaceae</taxon>
        <taxon>Kwoniella</taxon>
    </lineage>
</organism>
<evidence type="ECO:0000256" key="1">
    <source>
        <dbReference type="SAM" id="MobiDB-lite"/>
    </source>
</evidence>
<gene>
    <name evidence="2" type="ORF">V865_007354</name>
</gene>
<proteinExistence type="predicted"/>
<accession>A0AAX4KTR7</accession>
<name>A0AAX4KTR7_9TREE</name>
<reference evidence="2 3" key="1">
    <citation type="submission" date="2024-01" db="EMBL/GenBank/DDBJ databases">
        <title>Comparative genomics of Cryptococcus and Kwoniella reveals pathogenesis evolution and contrasting modes of karyotype evolution via chromosome fusion or intercentromeric recombination.</title>
        <authorList>
            <person name="Coelho M.A."/>
            <person name="David-Palma M."/>
            <person name="Shea T."/>
            <person name="Bowers K."/>
            <person name="McGinley-Smith S."/>
            <person name="Mohammad A.W."/>
            <person name="Gnirke A."/>
            <person name="Yurkov A.M."/>
            <person name="Nowrousian M."/>
            <person name="Sun S."/>
            <person name="Cuomo C.A."/>
            <person name="Heitman J."/>
        </authorList>
    </citation>
    <scope>NUCLEOTIDE SEQUENCE [LARGE SCALE GENOMIC DNA]</scope>
    <source>
        <strain evidence="2 3">PYCC6329</strain>
    </source>
</reference>
<dbReference type="KEGG" id="ker:91106155"/>
<dbReference type="GeneID" id="91106155"/>
<dbReference type="AlphaFoldDB" id="A0AAX4KTR7"/>
<evidence type="ECO:0000313" key="2">
    <source>
        <dbReference type="EMBL" id="WWD09232.1"/>
    </source>
</evidence>
<dbReference type="EMBL" id="CP144090">
    <property type="protein sequence ID" value="WWD09232.1"/>
    <property type="molecule type" value="Genomic_DNA"/>
</dbReference>
<keyword evidence="3" id="KW-1185">Reference proteome</keyword>
<dbReference type="Proteomes" id="UP001358614">
    <property type="component" value="Chromosome 2"/>
</dbReference>
<dbReference type="RefSeq" id="XP_066087199.1">
    <property type="nucleotide sequence ID" value="XM_066231102.1"/>
</dbReference>
<sequence length="77" mass="8454">MPDDPTVTSTSAASDAPKVRDFACFDYTTAQTQENERQIDPPGSPSSGRSGDTTKDISKDSSSTSQYWYYCEEPESM</sequence>
<protein>
    <submittedName>
        <fullName evidence="2">Uncharacterized protein</fullName>
    </submittedName>
</protein>